<organism evidence="2 3">
    <name type="scientific">Muraenolepis orangiensis</name>
    <name type="common">Patagonian moray cod</name>
    <dbReference type="NCBI Taxonomy" id="630683"/>
    <lineage>
        <taxon>Eukaryota</taxon>
        <taxon>Metazoa</taxon>
        <taxon>Chordata</taxon>
        <taxon>Craniata</taxon>
        <taxon>Vertebrata</taxon>
        <taxon>Euteleostomi</taxon>
        <taxon>Actinopterygii</taxon>
        <taxon>Neopterygii</taxon>
        <taxon>Teleostei</taxon>
        <taxon>Neoteleostei</taxon>
        <taxon>Acanthomorphata</taxon>
        <taxon>Zeiogadaria</taxon>
        <taxon>Gadariae</taxon>
        <taxon>Gadiformes</taxon>
        <taxon>Muraenolepidoidei</taxon>
        <taxon>Muraenolepididae</taxon>
        <taxon>Muraenolepis</taxon>
    </lineage>
</organism>
<dbReference type="OrthoDB" id="8446971at2759"/>
<dbReference type="AlphaFoldDB" id="A0A9Q0D439"/>
<dbReference type="EMBL" id="JANIIK010003103">
    <property type="protein sequence ID" value="KAJ3581287.1"/>
    <property type="molecule type" value="Genomic_DNA"/>
</dbReference>
<feature type="region of interest" description="Disordered" evidence="1">
    <location>
        <begin position="68"/>
        <end position="184"/>
    </location>
</feature>
<sequence length="184" mass="19818">MRFCRREAHFHSDDDIRTLSREDFHEMLPGPGNLRQRKAVYELIHQQVHQQEPTQEANQGAVYHQYQLPAVGPSPGDVSGIKPAPHSRGVDPDESSRARDAQPAAEVQSSVTTQQTRAHAGSQPGSSLPPVPTGSKPDVGPSPGDVSGIKPAPHSRGVDPDESSRARDTQPAAEVQSSVTTQQT</sequence>
<evidence type="ECO:0000256" key="1">
    <source>
        <dbReference type="SAM" id="MobiDB-lite"/>
    </source>
</evidence>
<reference evidence="2" key="1">
    <citation type="submission" date="2022-07" db="EMBL/GenBank/DDBJ databases">
        <title>Chromosome-level genome of Muraenolepis orangiensis.</title>
        <authorList>
            <person name="Kim J."/>
        </authorList>
    </citation>
    <scope>NUCLEOTIDE SEQUENCE</scope>
    <source>
        <strain evidence="2">KU_S4_2022</strain>
        <tissue evidence="2">Muscle</tissue>
    </source>
</reference>
<protein>
    <submittedName>
        <fullName evidence="2">Uncharacterized protein</fullName>
    </submittedName>
</protein>
<feature type="non-terminal residue" evidence="2">
    <location>
        <position position="184"/>
    </location>
</feature>
<comment type="caution">
    <text evidence="2">The sequence shown here is derived from an EMBL/GenBank/DDBJ whole genome shotgun (WGS) entry which is preliminary data.</text>
</comment>
<accession>A0A9Q0D439</accession>
<dbReference type="Proteomes" id="UP001148018">
    <property type="component" value="Unassembled WGS sequence"/>
</dbReference>
<feature type="compositionally biased region" description="Polar residues" evidence="1">
    <location>
        <begin position="107"/>
        <end position="117"/>
    </location>
</feature>
<evidence type="ECO:0000313" key="2">
    <source>
        <dbReference type="EMBL" id="KAJ3581287.1"/>
    </source>
</evidence>
<gene>
    <name evidence="2" type="ORF">NHX12_016811</name>
</gene>
<feature type="compositionally biased region" description="Polar residues" evidence="1">
    <location>
        <begin position="175"/>
        <end position="184"/>
    </location>
</feature>
<feature type="compositionally biased region" description="Basic and acidic residues" evidence="1">
    <location>
        <begin position="88"/>
        <end position="100"/>
    </location>
</feature>
<feature type="compositionally biased region" description="Basic and acidic residues" evidence="1">
    <location>
        <begin position="156"/>
        <end position="168"/>
    </location>
</feature>
<name>A0A9Q0D439_9TELE</name>
<keyword evidence="3" id="KW-1185">Reference proteome</keyword>
<evidence type="ECO:0000313" key="3">
    <source>
        <dbReference type="Proteomes" id="UP001148018"/>
    </source>
</evidence>
<proteinExistence type="predicted"/>